<dbReference type="OrthoDB" id="4529062at2"/>
<dbReference type="RefSeq" id="WP_106587900.1">
    <property type="nucleotide sequence ID" value="NZ_PYAV01000003.1"/>
</dbReference>
<feature type="transmembrane region" description="Helical" evidence="7">
    <location>
        <begin position="186"/>
        <end position="206"/>
    </location>
</feature>
<dbReference type="InterPro" id="IPR050638">
    <property type="entry name" value="AA-Vitamin_Transporters"/>
</dbReference>
<keyword evidence="5 7" id="KW-1133">Transmembrane helix</keyword>
<feature type="transmembrane region" description="Helical" evidence="7">
    <location>
        <begin position="127"/>
        <end position="146"/>
    </location>
</feature>
<protein>
    <submittedName>
        <fullName evidence="9">Drug/metabolite transporter (DMT)-like permease</fullName>
    </submittedName>
</protein>
<feature type="transmembrane region" description="Helical" evidence="7">
    <location>
        <begin position="101"/>
        <end position="120"/>
    </location>
</feature>
<dbReference type="InterPro" id="IPR000620">
    <property type="entry name" value="EamA_dom"/>
</dbReference>
<feature type="transmembrane region" description="Helical" evidence="7">
    <location>
        <begin position="218"/>
        <end position="239"/>
    </location>
</feature>
<dbReference type="InterPro" id="IPR037185">
    <property type="entry name" value="EmrE-like"/>
</dbReference>
<dbReference type="PANTHER" id="PTHR32322:SF18">
    <property type="entry name" value="S-ADENOSYLMETHIONINE_S-ADENOSYLHOMOCYSTEINE TRANSPORTER"/>
    <property type="match status" value="1"/>
</dbReference>
<evidence type="ECO:0000256" key="1">
    <source>
        <dbReference type="ARBA" id="ARBA00004651"/>
    </source>
</evidence>
<feature type="transmembrane region" description="Helical" evidence="7">
    <location>
        <begin position="251"/>
        <end position="269"/>
    </location>
</feature>
<feature type="transmembrane region" description="Helical" evidence="7">
    <location>
        <begin position="74"/>
        <end position="95"/>
    </location>
</feature>
<gene>
    <name evidence="9" type="ORF">B0H94_103193</name>
</gene>
<evidence type="ECO:0000313" key="9">
    <source>
        <dbReference type="EMBL" id="PSL50581.1"/>
    </source>
</evidence>
<dbReference type="GO" id="GO:0005886">
    <property type="term" value="C:plasma membrane"/>
    <property type="evidence" value="ECO:0007669"/>
    <property type="project" value="UniProtKB-SubCell"/>
</dbReference>
<feature type="transmembrane region" description="Helical" evidence="7">
    <location>
        <begin position="275"/>
        <end position="296"/>
    </location>
</feature>
<evidence type="ECO:0000256" key="4">
    <source>
        <dbReference type="ARBA" id="ARBA00022692"/>
    </source>
</evidence>
<keyword evidence="4 7" id="KW-0812">Transmembrane</keyword>
<evidence type="ECO:0000256" key="6">
    <source>
        <dbReference type="ARBA" id="ARBA00023136"/>
    </source>
</evidence>
<dbReference type="Pfam" id="PF00892">
    <property type="entry name" value="EamA"/>
    <property type="match status" value="2"/>
</dbReference>
<dbReference type="EMBL" id="PYAV01000003">
    <property type="protein sequence ID" value="PSL50581.1"/>
    <property type="molecule type" value="Genomic_DNA"/>
</dbReference>
<keyword evidence="6 7" id="KW-0472">Membrane</keyword>
<evidence type="ECO:0000256" key="3">
    <source>
        <dbReference type="ARBA" id="ARBA00022475"/>
    </source>
</evidence>
<reference evidence="9 10" key="1">
    <citation type="submission" date="2018-03" db="EMBL/GenBank/DDBJ databases">
        <title>Genomic Encyclopedia of Type Strains, Phase III (KMG-III): the genomes of soil and plant-associated and newly described type strains.</title>
        <authorList>
            <person name="Whitman W."/>
        </authorList>
    </citation>
    <scope>NUCLEOTIDE SEQUENCE [LARGE SCALE GENOMIC DNA]</scope>
    <source>
        <strain evidence="9 10">CGMCC 1.07653</strain>
    </source>
</reference>
<evidence type="ECO:0000256" key="5">
    <source>
        <dbReference type="ARBA" id="ARBA00022989"/>
    </source>
</evidence>
<feature type="transmembrane region" description="Helical" evidence="7">
    <location>
        <begin position="7"/>
        <end position="31"/>
    </location>
</feature>
<evidence type="ECO:0000256" key="7">
    <source>
        <dbReference type="SAM" id="Phobius"/>
    </source>
</evidence>
<feature type="domain" description="EamA" evidence="8">
    <location>
        <begin position="11"/>
        <end position="143"/>
    </location>
</feature>
<accession>A0A2P8HWH5</accession>
<dbReference type="PANTHER" id="PTHR32322">
    <property type="entry name" value="INNER MEMBRANE TRANSPORTER"/>
    <property type="match status" value="1"/>
</dbReference>
<evidence type="ECO:0000259" key="8">
    <source>
        <dbReference type="Pfam" id="PF00892"/>
    </source>
</evidence>
<sequence>MKERSMLLFNVLLLFVMLLWGVNVVAIKVLVEYLPPATMQGLRVLAAGVVLIVIIFVFKEMKQMKIPKASVRPVIYATLLGVTGHHFFLALGLAGTSAGNAALILALLPLATSVSAMLLLNDTLTRVRLTGVILGLAGVAVILFTGDEEFGGATLGDFFVFVSMIVQALSFIFIKKATNYVQPRVMTGVMFVPGSLLLLLLGFGFERNEWSAFFEAPFAIWVVFFGSAVLATAIGHQLYNAAIQNIGAGQTAVYNNFVPFFGLVSSALFLGEPIYATQLLGFLLIVPGVLLGTGYVEQLLIKKRKKAY</sequence>
<comment type="subcellular location">
    <subcellularLocation>
        <location evidence="1">Cell membrane</location>
        <topology evidence="1">Multi-pass membrane protein</topology>
    </subcellularLocation>
</comment>
<dbReference type="SUPFAM" id="SSF103481">
    <property type="entry name" value="Multidrug resistance efflux transporter EmrE"/>
    <property type="match status" value="2"/>
</dbReference>
<feature type="domain" description="EamA" evidence="8">
    <location>
        <begin position="155"/>
        <end position="291"/>
    </location>
</feature>
<keyword evidence="3" id="KW-1003">Cell membrane</keyword>
<comment type="similarity">
    <text evidence="2">Belongs to the EamA transporter family.</text>
</comment>
<organism evidence="9 10">
    <name type="scientific">Salsuginibacillus halophilus</name>
    <dbReference type="NCBI Taxonomy" id="517424"/>
    <lineage>
        <taxon>Bacteria</taxon>
        <taxon>Bacillati</taxon>
        <taxon>Bacillota</taxon>
        <taxon>Bacilli</taxon>
        <taxon>Bacillales</taxon>
        <taxon>Bacillaceae</taxon>
        <taxon>Salsuginibacillus</taxon>
    </lineage>
</organism>
<name>A0A2P8HWH5_9BACI</name>
<evidence type="ECO:0000256" key="2">
    <source>
        <dbReference type="ARBA" id="ARBA00007362"/>
    </source>
</evidence>
<feature type="transmembrane region" description="Helical" evidence="7">
    <location>
        <begin position="37"/>
        <end position="58"/>
    </location>
</feature>
<feature type="transmembrane region" description="Helical" evidence="7">
    <location>
        <begin position="158"/>
        <end position="174"/>
    </location>
</feature>
<dbReference type="Proteomes" id="UP000242310">
    <property type="component" value="Unassembled WGS sequence"/>
</dbReference>
<keyword evidence="10" id="KW-1185">Reference proteome</keyword>
<comment type="caution">
    <text evidence="9">The sequence shown here is derived from an EMBL/GenBank/DDBJ whole genome shotgun (WGS) entry which is preliminary data.</text>
</comment>
<proteinExistence type="inferred from homology"/>
<dbReference type="AlphaFoldDB" id="A0A2P8HWH5"/>
<evidence type="ECO:0000313" key="10">
    <source>
        <dbReference type="Proteomes" id="UP000242310"/>
    </source>
</evidence>